<dbReference type="KEGG" id="mbn:Mboo_0049"/>
<dbReference type="GeneID" id="5410943"/>
<accession>A7I4B2</accession>
<keyword evidence="2" id="KW-1185">Reference proteome</keyword>
<evidence type="ECO:0000313" key="1">
    <source>
        <dbReference type="EMBL" id="ABS54573.1"/>
    </source>
</evidence>
<dbReference type="Pfam" id="PF08002">
    <property type="entry name" value="DUF1697"/>
    <property type="match status" value="1"/>
</dbReference>
<protein>
    <recommendedName>
        <fullName evidence="3">DUF1697 domain-containing protein</fullName>
    </recommendedName>
</protein>
<dbReference type="PIRSF" id="PIRSF008502">
    <property type="entry name" value="UCP008502"/>
    <property type="match status" value="1"/>
</dbReference>
<evidence type="ECO:0000313" key="2">
    <source>
        <dbReference type="Proteomes" id="UP000002408"/>
    </source>
</evidence>
<organism evidence="1 2">
    <name type="scientific">Methanoregula boonei (strain DSM 21154 / JCM 14090 / 6A8)</name>
    <dbReference type="NCBI Taxonomy" id="456442"/>
    <lineage>
        <taxon>Archaea</taxon>
        <taxon>Methanobacteriati</taxon>
        <taxon>Methanobacteriota</taxon>
        <taxon>Stenosarchaea group</taxon>
        <taxon>Methanomicrobia</taxon>
        <taxon>Methanomicrobiales</taxon>
        <taxon>Methanoregulaceae</taxon>
        <taxon>Methanoregula</taxon>
    </lineage>
</organism>
<reference evidence="2" key="1">
    <citation type="journal article" date="2015" name="Microbiology">
        <title>Genome of Methanoregula boonei 6A8 reveals adaptations to oligotrophic peatland environments.</title>
        <authorList>
            <person name="Braeuer S."/>
            <person name="Cadillo-Quiroz H."/>
            <person name="Kyrpides N."/>
            <person name="Woyke T."/>
            <person name="Goodwin L."/>
            <person name="Detter C."/>
            <person name="Podell S."/>
            <person name="Yavitt J.B."/>
            <person name="Zinder S.H."/>
        </authorList>
    </citation>
    <scope>NUCLEOTIDE SEQUENCE [LARGE SCALE GENOMIC DNA]</scope>
    <source>
        <strain evidence="2">DSM 21154 / JCM 14090 / 6A8</strain>
    </source>
</reference>
<dbReference type="OrthoDB" id="117943at2157"/>
<dbReference type="PANTHER" id="PTHR36439">
    <property type="entry name" value="BLL4334 PROTEIN"/>
    <property type="match status" value="1"/>
</dbReference>
<dbReference type="eggNOG" id="arCOG08236">
    <property type="taxonomic scope" value="Archaea"/>
</dbReference>
<dbReference type="STRING" id="456442.Mboo_0049"/>
<proteinExistence type="predicted"/>
<gene>
    <name evidence="1" type="ordered locus">Mboo_0049</name>
</gene>
<dbReference type="RefSeq" id="WP_011991061.1">
    <property type="nucleotide sequence ID" value="NC_009712.1"/>
</dbReference>
<dbReference type="InterPro" id="IPR012545">
    <property type="entry name" value="DUF1697"/>
</dbReference>
<dbReference type="EMBL" id="CP000780">
    <property type="protein sequence ID" value="ABS54573.1"/>
    <property type="molecule type" value="Genomic_DNA"/>
</dbReference>
<dbReference type="Proteomes" id="UP000002408">
    <property type="component" value="Chromosome"/>
</dbReference>
<dbReference type="Gene3D" id="3.30.70.1280">
    <property type="entry name" value="SP0830-like domains"/>
    <property type="match status" value="1"/>
</dbReference>
<dbReference type="HOGENOM" id="CLU_106303_2_0_2"/>
<evidence type="ECO:0008006" key="3">
    <source>
        <dbReference type="Google" id="ProtNLM"/>
    </source>
</evidence>
<sequence>MTTFVAFLRGINVGGNNLIPKKELAVIGERAGLAGICTYINSGNILFTSNRSEEELAAALEKVLAGTTGKEIRVVIRSAEELDGIVRSNPFPDAIPSQVGVMLVTVPVGKDILAEFVIPGREIAAAGKREVYVYYPDGMGRSKLKWPPLLKTGTMRNITTLTNLAGLAGEKDGM</sequence>
<dbReference type="PANTHER" id="PTHR36439:SF1">
    <property type="entry name" value="DUF1697 DOMAIN-CONTAINING PROTEIN"/>
    <property type="match status" value="1"/>
</dbReference>
<dbReference type="SUPFAM" id="SSF160379">
    <property type="entry name" value="SP0830-like"/>
    <property type="match status" value="1"/>
</dbReference>
<dbReference type="AlphaFoldDB" id="A7I4B2"/>
<name>A7I4B2_METB6</name>